<reference evidence="2" key="1">
    <citation type="journal article" date="2013" name="Ind. Biotechnol.">
        <title>Comparative genomics analysis of Trichoderma reesei strains.</title>
        <authorList>
            <person name="Koike H."/>
            <person name="Aerts A."/>
            <person name="LaButti K."/>
            <person name="Grigoriev I.V."/>
            <person name="Baker S.E."/>
        </authorList>
    </citation>
    <scope>NUCLEOTIDE SEQUENCE [LARGE SCALE GENOMIC DNA]</scope>
    <source>
        <strain evidence="2">ATCC 56765 / BCRC 32924 / NRRL 11460 / Rut C-30</strain>
    </source>
</reference>
<dbReference type="Proteomes" id="UP000024376">
    <property type="component" value="Unassembled WGS sequence"/>
</dbReference>
<gene>
    <name evidence="1" type="ORF">M419DRAFT_36586</name>
</gene>
<accession>A0A024S816</accession>
<dbReference type="EMBL" id="KI911151">
    <property type="protein sequence ID" value="ETS00636.1"/>
    <property type="molecule type" value="Genomic_DNA"/>
</dbReference>
<dbReference type="HOGENOM" id="CLU_2016864_0_0_1"/>
<sequence>MVGRYSFHNIPKVLWKVSGLTSSPTGCTFPSDSAMRFNFSTFASPPPRIFFLLTLNFPHRRWCRWCRWGVTRCYSKPRAPAVPRTYNKHYPSTSHDTFVQVLTREDIATAIRALRTPPPQTRP</sequence>
<dbReference type="AlphaFoldDB" id="A0A024S816"/>
<dbReference type="KEGG" id="trr:M419DRAFT_36586"/>
<evidence type="ECO:0000313" key="1">
    <source>
        <dbReference type="EMBL" id="ETS00636.1"/>
    </source>
</evidence>
<name>A0A024S816_HYPJR</name>
<organism evidence="1 2">
    <name type="scientific">Hypocrea jecorina (strain ATCC 56765 / BCRC 32924 / NRRL 11460 / Rut C-30)</name>
    <name type="common">Trichoderma reesei</name>
    <dbReference type="NCBI Taxonomy" id="1344414"/>
    <lineage>
        <taxon>Eukaryota</taxon>
        <taxon>Fungi</taxon>
        <taxon>Dikarya</taxon>
        <taxon>Ascomycota</taxon>
        <taxon>Pezizomycotina</taxon>
        <taxon>Sordariomycetes</taxon>
        <taxon>Hypocreomycetidae</taxon>
        <taxon>Hypocreales</taxon>
        <taxon>Hypocreaceae</taxon>
        <taxon>Trichoderma</taxon>
    </lineage>
</organism>
<protein>
    <submittedName>
        <fullName evidence="1">Uncharacterized protein</fullName>
    </submittedName>
</protein>
<evidence type="ECO:0000313" key="2">
    <source>
        <dbReference type="Proteomes" id="UP000024376"/>
    </source>
</evidence>
<proteinExistence type="predicted"/>